<sequence length="267" mass="28999">MVREMPDRYDELRREWIAEYAGISNIQKRRAELLNRQIRKRIRRTAGARPNPYDDNPTHPLWAREGTTIEVVGERFIVLLCALAAPIGWPLGQLLYRQIVTLIPDRLRAYPVPALLWTAFGIGTLTALLYTPDNSLSTTLVAPYLTAQIPATFAAAGIYGVLNGWLAIDGSASWWPLTPPPLAVDFNLALEPDDLTAPAVFETADPESVADLSPATQISQSMQSTKNVLIALASCLIGSVWMVGAVAVGITSAAVQPLSAPAATTLR</sequence>
<evidence type="ECO:0000256" key="1">
    <source>
        <dbReference type="SAM" id="Phobius"/>
    </source>
</evidence>
<evidence type="ECO:0000313" key="2">
    <source>
        <dbReference type="EMBL" id="ORW87850.1"/>
    </source>
</evidence>
<organism evidence="2 3">
    <name type="scientific">Mycobacterium riyadhense</name>
    <dbReference type="NCBI Taxonomy" id="486698"/>
    <lineage>
        <taxon>Bacteria</taxon>
        <taxon>Bacillati</taxon>
        <taxon>Actinomycetota</taxon>
        <taxon>Actinomycetes</taxon>
        <taxon>Mycobacteriales</taxon>
        <taxon>Mycobacteriaceae</taxon>
        <taxon>Mycobacterium</taxon>
    </lineage>
</organism>
<gene>
    <name evidence="2" type="ORF">AWC22_00030</name>
</gene>
<keyword evidence="1" id="KW-1133">Transmembrane helix</keyword>
<accession>A0A1X2DII4</accession>
<dbReference type="AlphaFoldDB" id="A0A1X2DII4"/>
<dbReference type="EMBL" id="LQPQ01000001">
    <property type="protein sequence ID" value="ORW87850.1"/>
    <property type="molecule type" value="Genomic_DNA"/>
</dbReference>
<keyword evidence="3" id="KW-1185">Reference proteome</keyword>
<name>A0A1X2DII4_9MYCO</name>
<feature type="transmembrane region" description="Helical" evidence="1">
    <location>
        <begin position="108"/>
        <end position="129"/>
    </location>
</feature>
<comment type="caution">
    <text evidence="2">The sequence shown here is derived from an EMBL/GenBank/DDBJ whole genome shotgun (WGS) entry which is preliminary data.</text>
</comment>
<feature type="transmembrane region" description="Helical" evidence="1">
    <location>
        <begin position="228"/>
        <end position="250"/>
    </location>
</feature>
<evidence type="ECO:0000313" key="3">
    <source>
        <dbReference type="Proteomes" id="UP000193087"/>
    </source>
</evidence>
<reference evidence="2 3" key="1">
    <citation type="submission" date="2016-01" db="EMBL/GenBank/DDBJ databases">
        <title>The new phylogeny of the genus Mycobacterium.</title>
        <authorList>
            <person name="Tarcisio F."/>
            <person name="Conor M."/>
            <person name="Antonella G."/>
            <person name="Elisabetta G."/>
            <person name="Giulia F.S."/>
            <person name="Sara T."/>
            <person name="Anna F."/>
            <person name="Clotilde B."/>
            <person name="Roberto B."/>
            <person name="Veronica D.S."/>
            <person name="Fabio R."/>
            <person name="Monica P."/>
            <person name="Olivier J."/>
            <person name="Enrico T."/>
            <person name="Nicola S."/>
        </authorList>
    </citation>
    <scope>NUCLEOTIDE SEQUENCE [LARGE SCALE GENOMIC DNA]</scope>
    <source>
        <strain evidence="2 3">DSM 45176</strain>
    </source>
</reference>
<dbReference type="STRING" id="486698.AWC22_00030"/>
<proteinExistence type="predicted"/>
<dbReference type="Proteomes" id="UP000193087">
    <property type="component" value="Unassembled WGS sequence"/>
</dbReference>
<keyword evidence="1" id="KW-0472">Membrane</keyword>
<keyword evidence="1" id="KW-0812">Transmembrane</keyword>
<protein>
    <submittedName>
        <fullName evidence="2">Uncharacterized protein</fullName>
    </submittedName>
</protein>
<feature type="transmembrane region" description="Helical" evidence="1">
    <location>
        <begin position="149"/>
        <end position="168"/>
    </location>
</feature>